<proteinExistence type="predicted"/>
<reference evidence="1" key="1">
    <citation type="submission" date="2023-04" db="EMBL/GenBank/DDBJ databases">
        <title>Draft Genome sequencing of Naganishia species isolated from polar environments using Oxford Nanopore Technology.</title>
        <authorList>
            <person name="Leo P."/>
            <person name="Venkateswaran K."/>
        </authorList>
    </citation>
    <scope>NUCLEOTIDE SEQUENCE</scope>
    <source>
        <strain evidence="1">MNA-CCFEE 5425</strain>
    </source>
</reference>
<organism evidence="1 2">
    <name type="scientific">Naganishia vaughanmartiniae</name>
    <dbReference type="NCBI Taxonomy" id="1424756"/>
    <lineage>
        <taxon>Eukaryota</taxon>
        <taxon>Fungi</taxon>
        <taxon>Dikarya</taxon>
        <taxon>Basidiomycota</taxon>
        <taxon>Agaricomycotina</taxon>
        <taxon>Tremellomycetes</taxon>
        <taxon>Filobasidiales</taxon>
        <taxon>Filobasidiaceae</taxon>
        <taxon>Naganishia</taxon>
    </lineage>
</organism>
<accession>A0ACC2WWB4</accession>
<evidence type="ECO:0000313" key="1">
    <source>
        <dbReference type="EMBL" id="KAJ9115424.1"/>
    </source>
</evidence>
<gene>
    <name evidence="1" type="ORF">QFC22_005181</name>
</gene>
<keyword evidence="2" id="KW-1185">Reference proteome</keyword>
<sequence length="585" mass="65662">MKPCKFSTSRHETPMTDTLRGQAKKHASGTARMSRIADCRAEAYVLGYFEYHLVKVASETRKLDCSLAKGFPVIVAARKSRRVDINAPLRSVKNISEEEDFDSIENMVVVLPCSHLLTVESADGIAGLNQFYAQNARGEWTHPTAPSESMPAPRCPTCRHPFYLNRYSRVFKKADIDMSEKSLAGYSTHAMADIQKRFEDYKEVKFEASAYKSEPSKYHESKYRKCELNVQSKLAEAFAKKRLVDTGMIGNIQKTFGLTPSHSKLWEQKVGPSLVLVRQIDSILKRPSPQQVAWDAAFAKLFRAELAGGRCRPEGAQMLARRSLGTPRPVAKQQYAIQAICLSVQVRHRLASIAEEFSNASSCVEEKRHWDLLASSFLHSTVIDCEVGRNDAMDAILDPSYYTVSYYHFQSTFLLFRHSMSKKVRSRLSIEDRQNMLSTSNDVLEQAAATARQAPRGEVTAFEIETPVEFQETVVQPMQKIIDDWHKLSDSLLEADFIQPVTDDERLSILKSFGFASRGHFFTCPNGHPYIITECGGAMQRSKCPECGAAIGGANHALESGNRQDETMEGLAERVGMAPSPWRFN</sequence>
<comment type="caution">
    <text evidence="1">The sequence shown here is derived from an EMBL/GenBank/DDBJ whole genome shotgun (WGS) entry which is preliminary data.</text>
</comment>
<dbReference type="Proteomes" id="UP001243375">
    <property type="component" value="Unassembled WGS sequence"/>
</dbReference>
<evidence type="ECO:0000313" key="2">
    <source>
        <dbReference type="Proteomes" id="UP001243375"/>
    </source>
</evidence>
<name>A0ACC2WWB4_9TREE</name>
<protein>
    <submittedName>
        <fullName evidence="1">Uncharacterized protein</fullName>
    </submittedName>
</protein>
<dbReference type="EMBL" id="JASBWU010000016">
    <property type="protein sequence ID" value="KAJ9115424.1"/>
    <property type="molecule type" value="Genomic_DNA"/>
</dbReference>